<dbReference type="OrthoDB" id="3339041at2"/>
<reference evidence="2 3" key="2">
    <citation type="journal article" date="2016" name="Genome Announc.">
        <title>Permanent Draft Genome Sequences for Two Variants of Frankia sp. Strain CpI1, the First Frankia Strain Isolated from Root Nodules of Comptonia peregrina.</title>
        <authorList>
            <person name="Oshone R."/>
            <person name="Hurst S.G.IV."/>
            <person name="Abebe-Akele F."/>
            <person name="Simpson S."/>
            <person name="Morris K."/>
            <person name="Thomas W.K."/>
            <person name="Tisa L.S."/>
        </authorList>
    </citation>
    <scope>NUCLEOTIDE SEQUENCE [LARGE SCALE GENOMIC DNA]</scope>
    <source>
        <strain evidence="3">CpI1-S</strain>
    </source>
</reference>
<dbReference type="PANTHER" id="PTHR21310:SF40">
    <property type="entry name" value="AMINOGLYCOSIDE PHOSPHOTRANSFERASE DOMAIN-CONTAINING PROTEIN-RELATED"/>
    <property type="match status" value="1"/>
</dbReference>
<evidence type="ECO:0000313" key="2">
    <source>
        <dbReference type="EMBL" id="KJE20247.1"/>
    </source>
</evidence>
<sequence length="378" mass="41562">MSVAATSDDAVLARTLSSWLRQALKWPSLEVAGLSRPKAGTSNETVIVTVRWADDGRRRDERLVVRIQPTGRQLFQHPDTIGEGRVLRAVAAAAPVPVPRVLAFEPDAGVVGSPFFVMSHVPGRVLSDIPSCHATGWLLDQTPAQRAALWDNGLRTLVDIGRIPVRGDLAFLWAPALGPTGLQQLVTATRHWFDWVRGGRDLDVLSRAMDHVERERPDHDDRTLSWGDARVGNMMFAPDGTVAAVLDWETPAVGPAEVDLGWWLMMDEFYSHGLGSPPLPGVPDEDAQVARWEGLIGRPARELTYYKLLAALRFAIVCARSTDISIARGVARPDTTMHTRNPAGLLLYRWLGEPVPDLAPEFTAMMARFARKRAGRTG</sequence>
<evidence type="ECO:0000259" key="1">
    <source>
        <dbReference type="Pfam" id="PF01636"/>
    </source>
</evidence>
<dbReference type="SUPFAM" id="SSF56112">
    <property type="entry name" value="Protein kinase-like (PK-like)"/>
    <property type="match status" value="1"/>
</dbReference>
<reference evidence="3" key="1">
    <citation type="submission" date="2015-02" db="EMBL/GenBank/DDBJ databases">
        <title>Draft Genome of Frankia sp. CpI1-S.</title>
        <authorList>
            <person name="Oshone R.T."/>
            <person name="Ngom M."/>
            <person name="Ghodhbane-Gtari F."/>
            <person name="Gtari M."/>
            <person name="Morris K."/>
            <person name="Thomas K."/>
            <person name="Sen A."/>
            <person name="Tisa L.S."/>
        </authorList>
    </citation>
    <scope>NUCLEOTIDE SEQUENCE [LARGE SCALE GENOMIC DNA]</scope>
    <source>
        <strain evidence="3">CpI1-S</strain>
    </source>
</reference>
<dbReference type="Proteomes" id="UP000032545">
    <property type="component" value="Unassembled WGS sequence"/>
</dbReference>
<dbReference type="EMBL" id="JYFN01000066">
    <property type="protein sequence ID" value="KJE20247.1"/>
    <property type="molecule type" value="Genomic_DNA"/>
</dbReference>
<name>A0A0D8BA67_9ACTN</name>
<dbReference type="CDD" id="cd05154">
    <property type="entry name" value="ACAD10_11_N-like"/>
    <property type="match status" value="1"/>
</dbReference>
<dbReference type="InterPro" id="IPR011009">
    <property type="entry name" value="Kinase-like_dom_sf"/>
</dbReference>
<dbReference type="Gene3D" id="3.30.200.20">
    <property type="entry name" value="Phosphorylase Kinase, domain 1"/>
    <property type="match status" value="1"/>
</dbReference>
<proteinExistence type="predicted"/>
<comment type="caution">
    <text evidence="2">The sequence shown here is derived from an EMBL/GenBank/DDBJ whole genome shotgun (WGS) entry which is preliminary data.</text>
</comment>
<dbReference type="InterPro" id="IPR041726">
    <property type="entry name" value="ACAD10_11_N"/>
</dbReference>
<dbReference type="Pfam" id="PF01636">
    <property type="entry name" value="APH"/>
    <property type="match status" value="1"/>
</dbReference>
<evidence type="ECO:0000313" key="3">
    <source>
        <dbReference type="Proteomes" id="UP000032545"/>
    </source>
</evidence>
<dbReference type="GO" id="GO:0016740">
    <property type="term" value="F:transferase activity"/>
    <property type="evidence" value="ECO:0007669"/>
    <property type="project" value="UniProtKB-KW"/>
</dbReference>
<gene>
    <name evidence="2" type="ORF">FF36_05469</name>
</gene>
<dbReference type="PANTHER" id="PTHR21310">
    <property type="entry name" value="AMINOGLYCOSIDE PHOSPHOTRANSFERASE-RELATED-RELATED"/>
    <property type="match status" value="1"/>
</dbReference>
<accession>A0A0D8BA67</accession>
<feature type="domain" description="Aminoglycoside phosphotransferase" evidence="1">
    <location>
        <begin position="36"/>
        <end position="266"/>
    </location>
</feature>
<dbReference type="AlphaFoldDB" id="A0A0D8BA67"/>
<protein>
    <submittedName>
        <fullName evidence="2">Putative aminoglycoside phosphotransferase</fullName>
    </submittedName>
</protein>
<dbReference type="InterPro" id="IPR051678">
    <property type="entry name" value="AGP_Transferase"/>
</dbReference>
<dbReference type="RefSeq" id="WP_052681458.1">
    <property type="nucleotide sequence ID" value="NZ_JYFN01000066.1"/>
</dbReference>
<organism evidence="2 3">
    <name type="scientific">Frankia torreyi</name>
    <dbReference type="NCBI Taxonomy" id="1856"/>
    <lineage>
        <taxon>Bacteria</taxon>
        <taxon>Bacillati</taxon>
        <taxon>Actinomycetota</taxon>
        <taxon>Actinomycetes</taxon>
        <taxon>Frankiales</taxon>
        <taxon>Frankiaceae</taxon>
        <taxon>Frankia</taxon>
    </lineage>
</organism>
<dbReference type="PATRIC" id="fig|1502723.3.peg.5888"/>
<keyword evidence="3" id="KW-1185">Reference proteome</keyword>
<keyword evidence="2" id="KW-0808">Transferase</keyword>
<dbReference type="Gene3D" id="3.90.1200.10">
    <property type="match status" value="1"/>
</dbReference>
<dbReference type="InterPro" id="IPR002575">
    <property type="entry name" value="Aminoglycoside_PTrfase"/>
</dbReference>